<feature type="transmembrane region" description="Helical" evidence="14">
    <location>
        <begin position="97"/>
        <end position="117"/>
    </location>
</feature>
<dbReference type="CDD" id="cd13957">
    <property type="entry name" value="PT_UbiA_Cox10"/>
    <property type="match status" value="1"/>
</dbReference>
<evidence type="ECO:0000256" key="3">
    <source>
        <dbReference type="ARBA" id="ARBA00012292"/>
    </source>
</evidence>
<accession>A0A255XMG3</accession>
<evidence type="ECO:0000256" key="14">
    <source>
        <dbReference type="HAMAP-Rule" id="MF_00154"/>
    </source>
</evidence>
<comment type="function">
    <text evidence="14">Converts heme B (protoheme IX) to heme O by substitution of the vinyl group on carbon 2 of heme B porphyrin ring with a hydroxyethyl farnesyl side group.</text>
</comment>
<dbReference type="HAMAP" id="MF_00154">
    <property type="entry name" value="CyoE_CtaB"/>
    <property type="match status" value="1"/>
</dbReference>
<evidence type="ECO:0000256" key="4">
    <source>
        <dbReference type="ARBA" id="ARBA00022475"/>
    </source>
</evidence>
<dbReference type="AlphaFoldDB" id="A0A255XMG3"/>
<comment type="subcellular location">
    <subcellularLocation>
        <location evidence="1 14">Cell membrane</location>
        <topology evidence="1 14">Multi-pass membrane protein</topology>
    </subcellularLocation>
</comment>
<dbReference type="OrthoDB" id="9814417at2"/>
<organism evidence="15 16">
    <name type="scientific">Elstera cyanobacteriorum</name>
    <dbReference type="NCBI Taxonomy" id="2022747"/>
    <lineage>
        <taxon>Bacteria</taxon>
        <taxon>Pseudomonadati</taxon>
        <taxon>Pseudomonadota</taxon>
        <taxon>Alphaproteobacteria</taxon>
        <taxon>Rhodospirillales</taxon>
        <taxon>Rhodospirillaceae</taxon>
        <taxon>Elstera</taxon>
    </lineage>
</organism>
<keyword evidence="5 14" id="KW-0808">Transferase</keyword>
<evidence type="ECO:0000256" key="6">
    <source>
        <dbReference type="ARBA" id="ARBA00022692"/>
    </source>
</evidence>
<keyword evidence="9 14" id="KW-0472">Membrane</keyword>
<evidence type="ECO:0000256" key="12">
    <source>
        <dbReference type="ARBA" id="ARBA00042475"/>
    </source>
</evidence>
<comment type="miscellaneous">
    <text evidence="14">Carbon 2 of the heme B porphyrin ring is defined according to the Fischer nomenclature.</text>
</comment>
<dbReference type="PROSITE" id="PS00943">
    <property type="entry name" value="UBIA"/>
    <property type="match status" value="1"/>
</dbReference>
<evidence type="ECO:0000313" key="16">
    <source>
        <dbReference type="Proteomes" id="UP000216361"/>
    </source>
</evidence>
<evidence type="ECO:0000256" key="9">
    <source>
        <dbReference type="ARBA" id="ARBA00023136"/>
    </source>
</evidence>
<keyword evidence="4 14" id="KW-1003">Cell membrane</keyword>
<feature type="transmembrane region" description="Helical" evidence="14">
    <location>
        <begin position="283"/>
        <end position="305"/>
    </location>
</feature>
<proteinExistence type="inferred from homology"/>
<dbReference type="NCBIfam" id="NF003349">
    <property type="entry name" value="PRK04375.1-2"/>
    <property type="match status" value="1"/>
</dbReference>
<dbReference type="InterPro" id="IPR030470">
    <property type="entry name" value="UbiA_prenylTrfase_CS"/>
</dbReference>
<feature type="transmembrane region" description="Helical" evidence="14">
    <location>
        <begin position="176"/>
        <end position="199"/>
    </location>
</feature>
<evidence type="ECO:0000256" key="2">
    <source>
        <dbReference type="ARBA" id="ARBA00004919"/>
    </source>
</evidence>
<reference evidence="15 16" key="1">
    <citation type="submission" date="2017-07" db="EMBL/GenBank/DDBJ databases">
        <title>Elstera cyanobacteriorum sp. nov., a novel bacterium isolated from cyanobacterial aggregates in a eutrophic lake.</title>
        <authorList>
            <person name="Cai H."/>
        </authorList>
    </citation>
    <scope>NUCLEOTIDE SEQUENCE [LARGE SCALE GENOMIC DNA]</scope>
    <source>
        <strain evidence="15 16">TH019</strain>
    </source>
</reference>
<feature type="transmembrane region" description="Helical" evidence="14">
    <location>
        <begin position="151"/>
        <end position="170"/>
    </location>
</feature>
<comment type="pathway">
    <text evidence="2 14">Porphyrin-containing compound metabolism; heme O biosynthesis; heme O from protoheme: step 1/1.</text>
</comment>
<evidence type="ECO:0000256" key="5">
    <source>
        <dbReference type="ARBA" id="ARBA00022679"/>
    </source>
</evidence>
<dbReference type="InterPro" id="IPR000537">
    <property type="entry name" value="UbiA_prenyltransferase"/>
</dbReference>
<feature type="transmembrane region" description="Helical" evidence="14">
    <location>
        <begin position="123"/>
        <end position="144"/>
    </location>
</feature>
<dbReference type="EC" id="2.5.1.141" evidence="3 14"/>
<dbReference type="InterPro" id="IPR044878">
    <property type="entry name" value="UbiA_sf"/>
</dbReference>
<dbReference type="UniPathway" id="UPA00834">
    <property type="reaction ID" value="UER00712"/>
</dbReference>
<keyword evidence="7 14" id="KW-1133">Transmembrane helix</keyword>
<dbReference type="NCBIfam" id="TIGR01473">
    <property type="entry name" value="cyoE_ctaB"/>
    <property type="match status" value="1"/>
</dbReference>
<evidence type="ECO:0000256" key="10">
    <source>
        <dbReference type="ARBA" id="ARBA00030253"/>
    </source>
</evidence>
<dbReference type="GO" id="GO:0008495">
    <property type="term" value="F:protoheme IX farnesyltransferase activity"/>
    <property type="evidence" value="ECO:0007669"/>
    <property type="project" value="UniProtKB-UniRule"/>
</dbReference>
<feature type="transmembrane region" description="Helical" evidence="14">
    <location>
        <begin position="225"/>
        <end position="242"/>
    </location>
</feature>
<keyword evidence="16" id="KW-1185">Reference proteome</keyword>
<evidence type="ECO:0000256" key="13">
    <source>
        <dbReference type="ARBA" id="ARBA00047690"/>
    </source>
</evidence>
<keyword evidence="6 14" id="KW-0812">Transmembrane</keyword>
<comment type="caution">
    <text evidence="15">The sequence shown here is derived from an EMBL/GenBank/DDBJ whole genome shotgun (WGS) entry which is preliminary data.</text>
</comment>
<keyword evidence="8 14" id="KW-0350">Heme biosynthesis</keyword>
<evidence type="ECO:0000256" key="8">
    <source>
        <dbReference type="ARBA" id="ARBA00023133"/>
    </source>
</evidence>
<dbReference type="GO" id="GO:0048034">
    <property type="term" value="P:heme O biosynthetic process"/>
    <property type="evidence" value="ECO:0007669"/>
    <property type="project" value="UniProtKB-UniRule"/>
</dbReference>
<dbReference type="GO" id="GO:0005886">
    <property type="term" value="C:plasma membrane"/>
    <property type="evidence" value="ECO:0007669"/>
    <property type="project" value="UniProtKB-SubCell"/>
</dbReference>
<gene>
    <name evidence="14" type="primary">ctaB</name>
    <name evidence="15" type="ORF">CHR90_14415</name>
</gene>
<feature type="transmembrane region" description="Helical" evidence="14">
    <location>
        <begin position="248"/>
        <end position="271"/>
    </location>
</feature>
<protein>
    <recommendedName>
        <fullName evidence="11 14">Protoheme IX farnesyltransferase</fullName>
        <ecNumber evidence="3 14">2.5.1.141</ecNumber>
    </recommendedName>
    <alternativeName>
        <fullName evidence="12 14">Heme B farnesyltransferase</fullName>
    </alternativeName>
    <alternativeName>
        <fullName evidence="10 14">Heme O synthase</fullName>
    </alternativeName>
</protein>
<evidence type="ECO:0000256" key="1">
    <source>
        <dbReference type="ARBA" id="ARBA00004651"/>
    </source>
</evidence>
<dbReference type="PANTHER" id="PTHR43448:SF7">
    <property type="entry name" value="4-HYDROXYBENZOATE SOLANESYLTRANSFERASE"/>
    <property type="match status" value="1"/>
</dbReference>
<dbReference type="Proteomes" id="UP000216361">
    <property type="component" value="Unassembled WGS sequence"/>
</dbReference>
<evidence type="ECO:0000313" key="15">
    <source>
        <dbReference type="EMBL" id="OYQ18146.1"/>
    </source>
</evidence>
<comment type="similarity">
    <text evidence="14">Belongs to the UbiA prenyltransferase family. Protoheme IX farnesyltransferase subfamily.</text>
</comment>
<dbReference type="EMBL" id="NOXS01000033">
    <property type="protein sequence ID" value="OYQ18146.1"/>
    <property type="molecule type" value="Genomic_DNA"/>
</dbReference>
<dbReference type="PANTHER" id="PTHR43448">
    <property type="entry name" value="PROTOHEME IX FARNESYLTRANSFERASE, MITOCHONDRIAL"/>
    <property type="match status" value="1"/>
</dbReference>
<sequence length="314" mass="33729">MSDISVSVEKPRGAEDGATARDFFELLKPRVMSLVVFTGGIGLFLAPGTLHPVLAFAAILCIAVAAGASGAINMWYDRDIDAVMARTVKRPIPSGRVEASDALAFGVFLAVASVIVMDLAVGHVAAFLLAFSIGFYVFIYTMWLKRRTPQNIVIGGAAGAFPPMIGWAAVTGDISLASVMLFAIIFMWTPPHFWALALFRCQDYTRAGVPMLPVTAGERETKKQIVLYTVLLWPITLAPVALGTLGGVYGAFALVSGALFVAQSIAVARADLPATDYKAAKRLFGFSILYLFALFAVMPVDRWLAVPVPTWMVF</sequence>
<evidence type="ECO:0000256" key="7">
    <source>
        <dbReference type="ARBA" id="ARBA00022989"/>
    </source>
</evidence>
<evidence type="ECO:0000256" key="11">
    <source>
        <dbReference type="ARBA" id="ARBA00040810"/>
    </source>
</evidence>
<dbReference type="Gene3D" id="1.10.357.140">
    <property type="entry name" value="UbiA prenyltransferase"/>
    <property type="match status" value="1"/>
</dbReference>
<dbReference type="Pfam" id="PF01040">
    <property type="entry name" value="UbiA"/>
    <property type="match status" value="1"/>
</dbReference>
<feature type="transmembrane region" description="Helical" evidence="14">
    <location>
        <begin position="31"/>
        <end position="48"/>
    </location>
</feature>
<dbReference type="RefSeq" id="WP_094409707.1">
    <property type="nucleotide sequence ID" value="NZ_BMJZ01000002.1"/>
</dbReference>
<comment type="catalytic activity">
    <reaction evidence="13 14">
        <text>heme b + (2E,6E)-farnesyl diphosphate + H2O = Fe(II)-heme o + diphosphate</text>
        <dbReference type="Rhea" id="RHEA:28070"/>
        <dbReference type="ChEBI" id="CHEBI:15377"/>
        <dbReference type="ChEBI" id="CHEBI:33019"/>
        <dbReference type="ChEBI" id="CHEBI:60344"/>
        <dbReference type="ChEBI" id="CHEBI:60530"/>
        <dbReference type="ChEBI" id="CHEBI:175763"/>
        <dbReference type="EC" id="2.5.1.141"/>
    </reaction>
</comment>
<feature type="transmembrane region" description="Helical" evidence="14">
    <location>
        <begin position="54"/>
        <end position="76"/>
    </location>
</feature>
<dbReference type="InterPro" id="IPR006369">
    <property type="entry name" value="Protohaem_IX_farnesylTrfase"/>
</dbReference>
<name>A0A255XMG3_9PROT</name>